<dbReference type="GO" id="GO:0005634">
    <property type="term" value="C:nucleus"/>
    <property type="evidence" value="ECO:0007669"/>
    <property type="project" value="UniProtKB-SubCell"/>
</dbReference>
<name>A0A9P5CZ47_9HYPO</name>
<dbReference type="NCBIfam" id="TIGR01430">
    <property type="entry name" value="aden_deam"/>
    <property type="match status" value="1"/>
</dbReference>
<comment type="catalytic activity">
    <reaction evidence="7">
        <text>adenine + H2O + H(+) = hypoxanthine + NH4(+)</text>
        <dbReference type="Rhea" id="RHEA:23688"/>
        <dbReference type="ChEBI" id="CHEBI:15377"/>
        <dbReference type="ChEBI" id="CHEBI:15378"/>
        <dbReference type="ChEBI" id="CHEBI:16708"/>
        <dbReference type="ChEBI" id="CHEBI:17368"/>
        <dbReference type="ChEBI" id="CHEBI:28938"/>
        <dbReference type="EC" id="3.5.4.2"/>
    </reaction>
</comment>
<evidence type="ECO:0000256" key="5">
    <source>
        <dbReference type="ARBA" id="ARBA00023080"/>
    </source>
</evidence>
<evidence type="ECO:0000256" key="7">
    <source>
        <dbReference type="HAMAP-Rule" id="MF_03145"/>
    </source>
</evidence>
<feature type="binding site" evidence="7">
    <location>
        <position position="294"/>
    </location>
    <ligand>
        <name>substrate</name>
    </ligand>
</feature>
<sequence length="355" mass="38848">MPSTPTHDFLHDLPKCEHHIHIEGTLSPDLLFSLASANNVALPVEHDPSFASPAALRSRYARFSSLDDFLHYYFIGFTVLLTADDFERLTYAYLEGAYAHGLRHAEVFFDPQAHTDRGVSYETVVAGMSAARARAASQLPDLSVMLIPCVVRHLPVSSGLEMLRTVVDAGHFRDGTVAGLGLSSTEKGMDPARFAPIYDAARRHGVPRLTAHYGEEGPAAYVRDALSVLGVSRIDHGRRVVEDPDLVAALAESRTLLTLCPVSNVVLRGVDRVEDVPVRALLDAGVPFSINSDDPAYFGADLVQNYYAVQDAFNLSFDEWETIARSAIDGSWCDDARKTVLHGMVTDVIGKWKSP</sequence>
<dbReference type="OrthoDB" id="272271at2759"/>
<dbReference type="GO" id="GO:0008270">
    <property type="term" value="F:zinc ion binding"/>
    <property type="evidence" value="ECO:0007669"/>
    <property type="project" value="UniProtKB-UniRule"/>
</dbReference>
<keyword evidence="2 7" id="KW-0479">Metal-binding</keyword>
<dbReference type="EC" id="3.5.4.2" evidence="7"/>
<comment type="function">
    <text evidence="7">Catalyzes the hydrolytic deamination of adenine to hypoxanthine. Plays an important role in the purine salvage pathway and in nitrogen catabolism.</text>
</comment>
<dbReference type="PROSITE" id="PS00485">
    <property type="entry name" value="A_DEAMINASE"/>
    <property type="match status" value="1"/>
</dbReference>
<evidence type="ECO:0000256" key="4">
    <source>
        <dbReference type="ARBA" id="ARBA00022833"/>
    </source>
</evidence>
<feature type="active site" description="Proton donor" evidence="7">
    <location>
        <position position="215"/>
    </location>
</feature>
<reference evidence="9" key="1">
    <citation type="submission" date="2020-03" db="EMBL/GenBank/DDBJ databases">
        <title>Site-based positive gene gene selection in Geosmithia morbida across the United States reveals a broad range of putative effectors and factors for local host and environmental adapation.</title>
        <authorList>
            <person name="Onufrak A."/>
            <person name="Murdoch R.W."/>
            <person name="Gazis R."/>
            <person name="Huff M."/>
            <person name="Staton M."/>
            <person name="Klingeman W."/>
            <person name="Hadziabdic D."/>
        </authorList>
    </citation>
    <scope>NUCLEOTIDE SEQUENCE</scope>
    <source>
        <strain evidence="9">1262</strain>
    </source>
</reference>
<dbReference type="GO" id="GO:0043103">
    <property type="term" value="P:hypoxanthine salvage"/>
    <property type="evidence" value="ECO:0007669"/>
    <property type="project" value="UniProtKB-UniRule"/>
</dbReference>
<evidence type="ECO:0000256" key="3">
    <source>
        <dbReference type="ARBA" id="ARBA00022801"/>
    </source>
</evidence>
<dbReference type="InterPro" id="IPR028892">
    <property type="entry name" value="ADE"/>
</dbReference>
<feature type="site" description="Important for catalytic activity" evidence="7">
    <location>
        <position position="236"/>
    </location>
</feature>
<keyword evidence="6 7" id="KW-0539">Nucleus</keyword>
<dbReference type="InterPro" id="IPR006650">
    <property type="entry name" value="A/AMP_deam_AS"/>
</dbReference>
<dbReference type="Pfam" id="PF00962">
    <property type="entry name" value="A_deaminase"/>
    <property type="match status" value="1"/>
</dbReference>
<dbReference type="GO" id="GO:0000034">
    <property type="term" value="F:adenine deaminase activity"/>
    <property type="evidence" value="ECO:0007669"/>
    <property type="project" value="UniProtKB-UniRule"/>
</dbReference>
<feature type="binding site" evidence="7">
    <location>
        <position position="293"/>
    </location>
    <ligand>
        <name>Zn(2+)</name>
        <dbReference type="ChEBI" id="CHEBI:29105"/>
        <note>catalytic</note>
    </ligand>
</feature>
<gene>
    <name evidence="7" type="primary">AAH1</name>
    <name evidence="9" type="ORF">GMORB2_2135</name>
</gene>
<keyword evidence="1 7" id="KW-0963">Cytoplasm</keyword>
<organism evidence="9 10">
    <name type="scientific">Geosmithia morbida</name>
    <dbReference type="NCBI Taxonomy" id="1094350"/>
    <lineage>
        <taxon>Eukaryota</taxon>
        <taxon>Fungi</taxon>
        <taxon>Dikarya</taxon>
        <taxon>Ascomycota</taxon>
        <taxon>Pezizomycotina</taxon>
        <taxon>Sordariomycetes</taxon>
        <taxon>Hypocreomycetidae</taxon>
        <taxon>Hypocreales</taxon>
        <taxon>Bionectriaceae</taxon>
        <taxon>Geosmithia</taxon>
    </lineage>
</organism>
<dbReference type="PANTHER" id="PTHR43114">
    <property type="entry name" value="ADENINE DEAMINASE"/>
    <property type="match status" value="1"/>
</dbReference>
<comment type="caution">
    <text evidence="9">The sequence shown here is derived from an EMBL/GenBank/DDBJ whole genome shotgun (WGS) entry which is preliminary data.</text>
</comment>
<accession>A0A9P5CZ47</accession>
<dbReference type="InterPro" id="IPR032466">
    <property type="entry name" value="Metal_Hydrolase"/>
</dbReference>
<dbReference type="GO" id="GO:0005829">
    <property type="term" value="C:cytosol"/>
    <property type="evidence" value="ECO:0007669"/>
    <property type="project" value="TreeGrafter"/>
</dbReference>
<comment type="subcellular location">
    <subcellularLocation>
        <location evidence="7">Cytoplasm</location>
    </subcellularLocation>
    <subcellularLocation>
        <location evidence="7">Nucleus</location>
    </subcellularLocation>
</comment>
<evidence type="ECO:0000256" key="2">
    <source>
        <dbReference type="ARBA" id="ARBA00022723"/>
    </source>
</evidence>
<protein>
    <recommendedName>
        <fullName evidence="7">Adenine deaminase</fullName>
        <shortName evidence="7">ADE</shortName>
        <ecNumber evidence="7">3.5.4.2</ecNumber>
    </recommendedName>
    <alternativeName>
        <fullName evidence="7">Adenine aminohydrolase</fullName>
        <shortName evidence="7">AAH</shortName>
    </alternativeName>
</protein>
<dbReference type="Gene3D" id="3.20.20.140">
    <property type="entry name" value="Metal-dependent hydrolases"/>
    <property type="match status" value="1"/>
</dbReference>
<dbReference type="GO" id="GO:0006146">
    <property type="term" value="P:adenine catabolic process"/>
    <property type="evidence" value="ECO:0007669"/>
    <property type="project" value="UniProtKB-UniRule"/>
</dbReference>
<evidence type="ECO:0000259" key="8">
    <source>
        <dbReference type="Pfam" id="PF00962"/>
    </source>
</evidence>
<dbReference type="InterPro" id="IPR001365">
    <property type="entry name" value="A_deaminase_dom"/>
</dbReference>
<feature type="binding site" evidence="7">
    <location>
        <position position="21"/>
    </location>
    <ligand>
        <name>Zn(2+)</name>
        <dbReference type="ChEBI" id="CHEBI:29105"/>
        <note>catalytic</note>
    </ligand>
</feature>
<evidence type="ECO:0000313" key="10">
    <source>
        <dbReference type="Proteomes" id="UP000749293"/>
    </source>
</evidence>
<proteinExistence type="inferred from homology"/>
<dbReference type="GO" id="GO:0009117">
    <property type="term" value="P:nucleotide metabolic process"/>
    <property type="evidence" value="ECO:0007669"/>
    <property type="project" value="UniProtKB-KW"/>
</dbReference>
<evidence type="ECO:0000313" key="9">
    <source>
        <dbReference type="EMBL" id="KAF4121173.1"/>
    </source>
</evidence>
<evidence type="ECO:0000256" key="1">
    <source>
        <dbReference type="ARBA" id="ARBA00022490"/>
    </source>
</evidence>
<keyword evidence="4 7" id="KW-0862">Zinc</keyword>
<feature type="binding site" evidence="7">
    <location>
        <position position="212"/>
    </location>
    <ligand>
        <name>Zn(2+)</name>
        <dbReference type="ChEBI" id="CHEBI:29105"/>
        <note>catalytic</note>
    </ligand>
</feature>
<dbReference type="GO" id="GO:0009168">
    <property type="term" value="P:purine ribonucleoside monophosphate biosynthetic process"/>
    <property type="evidence" value="ECO:0007669"/>
    <property type="project" value="InterPro"/>
</dbReference>
<dbReference type="EMBL" id="JAANYQ010000013">
    <property type="protein sequence ID" value="KAF4121173.1"/>
    <property type="molecule type" value="Genomic_DNA"/>
</dbReference>
<dbReference type="SUPFAM" id="SSF51556">
    <property type="entry name" value="Metallo-dependent hydrolases"/>
    <property type="match status" value="1"/>
</dbReference>
<dbReference type="Proteomes" id="UP000749293">
    <property type="component" value="Unassembled WGS sequence"/>
</dbReference>
<dbReference type="HAMAP" id="MF_01962">
    <property type="entry name" value="Adenine_deaminase"/>
    <property type="match status" value="1"/>
</dbReference>
<keyword evidence="10" id="KW-1185">Reference proteome</keyword>
<keyword evidence="3 7" id="KW-0378">Hydrolase</keyword>
<dbReference type="AlphaFoldDB" id="A0A9P5CZ47"/>
<comment type="cofactor">
    <cofactor evidence="7">
        <name>Zn(2+)</name>
        <dbReference type="ChEBI" id="CHEBI:29105"/>
    </cofactor>
    <text evidence="7">Binds 1 zinc ion per subunit.</text>
</comment>
<dbReference type="PANTHER" id="PTHR43114:SF6">
    <property type="entry name" value="ADENINE DEAMINASE"/>
    <property type="match status" value="1"/>
</dbReference>
<evidence type="ECO:0000256" key="6">
    <source>
        <dbReference type="ARBA" id="ARBA00023242"/>
    </source>
</evidence>
<dbReference type="InterPro" id="IPR006330">
    <property type="entry name" value="Ado/ade_deaminase"/>
</dbReference>
<keyword evidence="5 7" id="KW-0546">Nucleotide metabolism</keyword>
<feature type="binding site" evidence="7">
    <location>
        <position position="19"/>
    </location>
    <ligand>
        <name>Zn(2+)</name>
        <dbReference type="ChEBI" id="CHEBI:29105"/>
        <note>catalytic</note>
    </ligand>
</feature>
<comment type="similarity">
    <text evidence="7">Belongs to the metallo-dependent hydrolases superfamily. Adenosine and AMP deaminases family. Adenine deaminase type 2 subfamily.</text>
</comment>
<feature type="domain" description="Adenosine deaminase" evidence="8">
    <location>
        <begin position="14"/>
        <end position="346"/>
    </location>
</feature>